<protein>
    <submittedName>
        <fullName evidence="3">Uncharacterized protein</fullName>
    </submittedName>
</protein>
<dbReference type="EMBL" id="JAEACU010000002">
    <property type="protein sequence ID" value="KAH7543607.1"/>
    <property type="molecule type" value="Genomic_DNA"/>
</dbReference>
<organism evidence="3 4">
    <name type="scientific">Ziziphus jujuba var. spinosa</name>
    <dbReference type="NCBI Taxonomy" id="714518"/>
    <lineage>
        <taxon>Eukaryota</taxon>
        <taxon>Viridiplantae</taxon>
        <taxon>Streptophyta</taxon>
        <taxon>Embryophyta</taxon>
        <taxon>Tracheophyta</taxon>
        <taxon>Spermatophyta</taxon>
        <taxon>Magnoliopsida</taxon>
        <taxon>eudicotyledons</taxon>
        <taxon>Gunneridae</taxon>
        <taxon>Pentapetalae</taxon>
        <taxon>rosids</taxon>
        <taxon>fabids</taxon>
        <taxon>Rosales</taxon>
        <taxon>Rhamnaceae</taxon>
        <taxon>Paliureae</taxon>
        <taxon>Ziziphus</taxon>
    </lineage>
</organism>
<keyword evidence="2" id="KW-0732">Signal</keyword>
<reference evidence="3" key="1">
    <citation type="journal article" date="2021" name="Front. Plant Sci.">
        <title>Chromosome-Scale Genome Assembly for Chinese Sour Jujube and Insights Into Its Genome Evolution and Domestication Signature.</title>
        <authorList>
            <person name="Shen L.-Y."/>
            <person name="Luo H."/>
            <person name="Wang X.-L."/>
            <person name="Wang X.-M."/>
            <person name="Qiu X.-J."/>
            <person name="Liu H."/>
            <person name="Zhou S.-S."/>
            <person name="Jia K.-H."/>
            <person name="Nie S."/>
            <person name="Bao Y.-T."/>
            <person name="Zhang R.-G."/>
            <person name="Yun Q.-Z."/>
            <person name="Chai Y.-H."/>
            <person name="Lu J.-Y."/>
            <person name="Li Y."/>
            <person name="Zhao S.-W."/>
            <person name="Mao J.-F."/>
            <person name="Jia S.-G."/>
            <person name="Mao Y.-M."/>
        </authorList>
    </citation>
    <scope>NUCLEOTIDE SEQUENCE</scope>
    <source>
        <strain evidence="3">AT0</strain>
        <tissue evidence="3">Leaf</tissue>
    </source>
</reference>
<gene>
    <name evidence="3" type="ORF">FEM48_Zijuj02G0201700</name>
</gene>
<dbReference type="AlphaFoldDB" id="A0A978VXR2"/>
<feature type="compositionally biased region" description="Basic and acidic residues" evidence="1">
    <location>
        <begin position="436"/>
        <end position="460"/>
    </location>
</feature>
<feature type="compositionally biased region" description="Polar residues" evidence="1">
    <location>
        <begin position="232"/>
        <end position="243"/>
    </location>
</feature>
<dbReference type="Proteomes" id="UP000813462">
    <property type="component" value="Unassembled WGS sequence"/>
</dbReference>
<feature type="chain" id="PRO_5037011420" evidence="2">
    <location>
        <begin position="23"/>
        <end position="578"/>
    </location>
</feature>
<feature type="compositionally biased region" description="Polar residues" evidence="1">
    <location>
        <begin position="561"/>
        <end position="578"/>
    </location>
</feature>
<evidence type="ECO:0000313" key="3">
    <source>
        <dbReference type="EMBL" id="KAH7543607.1"/>
    </source>
</evidence>
<feature type="compositionally biased region" description="Polar residues" evidence="1">
    <location>
        <begin position="81"/>
        <end position="91"/>
    </location>
</feature>
<feature type="region of interest" description="Disordered" evidence="1">
    <location>
        <begin position="215"/>
        <end position="243"/>
    </location>
</feature>
<feature type="region of interest" description="Disordered" evidence="1">
    <location>
        <begin position="436"/>
        <end position="478"/>
    </location>
</feature>
<evidence type="ECO:0000313" key="4">
    <source>
        <dbReference type="Proteomes" id="UP000813462"/>
    </source>
</evidence>
<sequence>MKTSRMALVVLFALFILMQTLMHYSPMLPHQYEKQQVHLRHANQPRRMLVSVSTSFAASLDKLNKILDQKSAKTSLRKAPSSKSNPTQNNIDRTGRTLFGYTCEKCIRVVLHVINSQMRIRNSRPAPFMAPPPEVMPRSTHLRSRLRSQFDERFLVEEENRRIGWSCCPVRKSICPVALEDQLHGESEQTTGEKRSLNCVDEEKDIKHCVQINSNLDLQQQSEGEDNKGKEFSSSADSQGDRYSSTLLVNDGITFPATFSELGEKLPFKKRQLNKQLENKTGMERQEAECAMVEVEVVEATEIKEDGRINLELAYAKLGVTEEDALFKERVEDATVEVREEDVKDGGKGEEEMEEFKVERMEKEVQEGKEKPEVNDKAITINVKTETASIHGLEYLNEGEGCHKTHSINCIINCKSSVRCVLLDNKQGHCKEELGLEGKDFEPNGKERRGTKRKGTDKSADSNNSLQEMQKLKRGRPMRVQHYAVDRNNRYQLSSPSLCVSNKHKSACAYTVLNMWCTGKPNPVKGWPKLVADEPLSGNIENPEKPKPKRGRPRKVKDQDQNQANNVKNLSSSVAMFY</sequence>
<feature type="region of interest" description="Disordered" evidence="1">
    <location>
        <begin position="71"/>
        <end position="91"/>
    </location>
</feature>
<name>A0A978VXR2_ZIZJJ</name>
<feature type="region of interest" description="Disordered" evidence="1">
    <location>
        <begin position="528"/>
        <end position="578"/>
    </location>
</feature>
<feature type="signal peptide" evidence="2">
    <location>
        <begin position="1"/>
        <end position="22"/>
    </location>
</feature>
<comment type="caution">
    <text evidence="3">The sequence shown here is derived from an EMBL/GenBank/DDBJ whole genome shotgun (WGS) entry which is preliminary data.</text>
</comment>
<accession>A0A978VXR2</accession>
<proteinExistence type="predicted"/>
<evidence type="ECO:0000256" key="2">
    <source>
        <dbReference type="SAM" id="SignalP"/>
    </source>
</evidence>
<evidence type="ECO:0000256" key="1">
    <source>
        <dbReference type="SAM" id="MobiDB-lite"/>
    </source>
</evidence>